<evidence type="ECO:0000313" key="2">
    <source>
        <dbReference type="Proteomes" id="UP000255024"/>
    </source>
</evidence>
<dbReference type="EMBL" id="UGQL01000002">
    <property type="protein sequence ID" value="STZ69654.1"/>
    <property type="molecule type" value="Genomic_DNA"/>
</dbReference>
<dbReference type="Pfam" id="PF13692">
    <property type="entry name" value="Glyco_trans_1_4"/>
    <property type="match status" value="1"/>
</dbReference>
<dbReference type="SUPFAM" id="SSF53756">
    <property type="entry name" value="UDP-Glycosyltransferase/glycogen phosphorylase"/>
    <property type="match status" value="1"/>
</dbReference>
<organism evidence="1 2">
    <name type="scientific">Myroides odoratus</name>
    <name type="common">Flavobacterium odoratum</name>
    <dbReference type="NCBI Taxonomy" id="256"/>
    <lineage>
        <taxon>Bacteria</taxon>
        <taxon>Pseudomonadati</taxon>
        <taxon>Bacteroidota</taxon>
        <taxon>Flavobacteriia</taxon>
        <taxon>Flavobacteriales</taxon>
        <taxon>Flavobacteriaceae</taxon>
        <taxon>Myroides</taxon>
    </lineage>
</organism>
<dbReference type="AlphaFoldDB" id="A0A378U4V9"/>
<gene>
    <name evidence="1" type="ORF">NCTC11179_03167</name>
</gene>
<sequence length="420" mass="49019">MEHSLKGKKILIIGQVWPESRSSAAGKRMLQLLEVFQGWEMQIYFGSTAQKTPYSDDLIPYAVKEVEVFLNDERTDQLLADLQPDWVMYDRFMIEEQFGWRISAQCPNALTLLDTEDLHFLRYARQELCKKGEGHLEDYLYSERTKRELASIMRCDLTLLISSFEFHLLTETFRLSEEGLFVLPFLEEEITTEQQQNWLTFEEKEDFVFIGNFIHEPNWQTVLQLKTVIWPVLRKRLPKAKLHIYGAYPSAKVLQLHKEQENFFIHGRAKDALEVIAKARVLLAPIPFGAGIKGKFIDAMRVGTPNVTTRVGIEAMATTEEWSGCCADEVEEFVSKAVELYQDEVLWKVKQQKGVDIIQKYYSKTHFTAAFKAKIIDLDTTLEQYRKTHFLKEVFKHHSAQSTKYMALWIEEKNKHKKSE</sequence>
<proteinExistence type="predicted"/>
<accession>A0A378U4V9</accession>
<dbReference type="Proteomes" id="UP000255024">
    <property type="component" value="Unassembled WGS sequence"/>
</dbReference>
<evidence type="ECO:0000313" key="1">
    <source>
        <dbReference type="EMBL" id="STZ69654.1"/>
    </source>
</evidence>
<dbReference type="RefSeq" id="WP_115092328.1">
    <property type="nucleotide sequence ID" value="NZ_CP068107.1"/>
</dbReference>
<reference evidence="1 2" key="1">
    <citation type="submission" date="2018-06" db="EMBL/GenBank/DDBJ databases">
        <authorList>
            <consortium name="Pathogen Informatics"/>
            <person name="Doyle S."/>
        </authorList>
    </citation>
    <scope>NUCLEOTIDE SEQUENCE [LARGE SCALE GENOMIC DNA]</scope>
    <source>
        <strain evidence="1 2">NCTC11179</strain>
    </source>
</reference>
<dbReference type="Gene3D" id="3.40.50.2000">
    <property type="entry name" value="Glycogen Phosphorylase B"/>
    <property type="match status" value="1"/>
</dbReference>
<name>A0A378U4V9_MYROD</name>
<keyword evidence="2" id="KW-1185">Reference proteome</keyword>
<protein>
    <submittedName>
        <fullName evidence="1">Uncharacterized protein conserved in bacteria</fullName>
    </submittedName>
</protein>